<comment type="caution">
    <text evidence="2">The sequence shown here is derived from an EMBL/GenBank/DDBJ whole genome shotgun (WGS) entry which is preliminary data.</text>
</comment>
<organism evidence="2 3">
    <name type="scientific">Paenibacillus roseus</name>
    <dbReference type="NCBI Taxonomy" id="2798579"/>
    <lineage>
        <taxon>Bacteria</taxon>
        <taxon>Bacillati</taxon>
        <taxon>Bacillota</taxon>
        <taxon>Bacilli</taxon>
        <taxon>Bacillales</taxon>
        <taxon>Paenibacillaceae</taxon>
        <taxon>Paenibacillus</taxon>
    </lineage>
</organism>
<dbReference type="AlphaFoldDB" id="A0A934MQ18"/>
<gene>
    <name evidence="2" type="ORF">JFN88_06425</name>
</gene>
<evidence type="ECO:0000313" key="3">
    <source>
        <dbReference type="Proteomes" id="UP000640274"/>
    </source>
</evidence>
<dbReference type="EMBL" id="JAELUP010000016">
    <property type="protein sequence ID" value="MBJ6360954.1"/>
    <property type="molecule type" value="Genomic_DNA"/>
</dbReference>
<keyword evidence="3" id="KW-1185">Reference proteome</keyword>
<sequence>MFTWPEARSNRWWTWTIWSALIQTGLLWGIRFGLAGQPFSPAIALRLLLLGSLLAAFYGLFGWLGAKWLWLGGTVGIAVGLVFMGYLTTGNSGWEDLISLMVFLLLVGAGLLSGLILEAVMGIIRIVKRK</sequence>
<feature type="transmembrane region" description="Helical" evidence="1">
    <location>
        <begin position="42"/>
        <end position="61"/>
    </location>
</feature>
<keyword evidence="1" id="KW-0812">Transmembrane</keyword>
<evidence type="ECO:0000256" key="1">
    <source>
        <dbReference type="SAM" id="Phobius"/>
    </source>
</evidence>
<reference evidence="2" key="1">
    <citation type="submission" date="2020-12" db="EMBL/GenBank/DDBJ databases">
        <authorList>
            <person name="Huq M.A."/>
        </authorList>
    </citation>
    <scope>NUCLEOTIDE SEQUENCE</scope>
    <source>
        <strain evidence="2">MAHUQ-46</strain>
    </source>
</reference>
<evidence type="ECO:0000313" key="2">
    <source>
        <dbReference type="EMBL" id="MBJ6360954.1"/>
    </source>
</evidence>
<protein>
    <submittedName>
        <fullName evidence="2">Uncharacterized protein</fullName>
    </submittedName>
</protein>
<dbReference type="RefSeq" id="WP_199018514.1">
    <property type="nucleotide sequence ID" value="NZ_JAELUP010000016.1"/>
</dbReference>
<keyword evidence="1" id="KW-0472">Membrane</keyword>
<keyword evidence="1" id="KW-1133">Transmembrane helix</keyword>
<accession>A0A934MQ18</accession>
<proteinExistence type="predicted"/>
<dbReference type="Proteomes" id="UP000640274">
    <property type="component" value="Unassembled WGS sequence"/>
</dbReference>
<feature type="transmembrane region" description="Helical" evidence="1">
    <location>
        <begin position="12"/>
        <end position="30"/>
    </location>
</feature>
<feature type="transmembrane region" description="Helical" evidence="1">
    <location>
        <begin position="68"/>
        <end position="88"/>
    </location>
</feature>
<feature type="transmembrane region" description="Helical" evidence="1">
    <location>
        <begin position="100"/>
        <end position="124"/>
    </location>
</feature>
<name>A0A934MQ18_9BACL</name>